<protein>
    <submittedName>
        <fullName evidence="2">Uncharacterized protein</fullName>
    </submittedName>
</protein>
<sequence>MTNIARSHLRRFQPHDASFDRPNRTKRTHTDVATISALKKLSPRARLERNFEIMAANAKRRLKLIAKVPNVSDIESLITVDTFEFNDIRSEEKVFEEYKAFLDPATIAELKRRNKEDWEKECAERENAANPAPSQVQNNPMPAPVAHMTVGEEPDVSLTKHDPTQPADISFPDIMLLTPNVTRQFPLNFFTEKNVNFINARINDFKRVKNSHIPGKPLTLDIADIQKLMKESPEAGPYREEDMTFVQWLQASDNHYLFKCSRYKDKEDAARPKFFIKHYGFFSKQPEAESLFPYWRSHELDLRKKHFELNRDFAKQIQTGISMKNSEETANPPALISKPTRPPPIPPPALHITLPPPLVVHHSAVDVVSSTIGVTVATMVETLVMDATRVAIPFHRATRKVVPVRVASDAVTRDTVSMTMFLTPMHGPLTMETTSNLRKEMYKRVS</sequence>
<evidence type="ECO:0000313" key="2">
    <source>
        <dbReference type="EMBL" id="KAF9077180.1"/>
    </source>
</evidence>
<evidence type="ECO:0000256" key="1">
    <source>
        <dbReference type="SAM" id="MobiDB-lite"/>
    </source>
</evidence>
<dbReference type="Proteomes" id="UP000772434">
    <property type="component" value="Unassembled WGS sequence"/>
</dbReference>
<name>A0A9P5Q985_9AGAR</name>
<keyword evidence="3" id="KW-1185">Reference proteome</keyword>
<accession>A0A9P5Q985</accession>
<feature type="region of interest" description="Disordered" evidence="1">
    <location>
        <begin position="118"/>
        <end position="143"/>
    </location>
</feature>
<dbReference type="OrthoDB" id="3018573at2759"/>
<proteinExistence type="predicted"/>
<evidence type="ECO:0000313" key="3">
    <source>
        <dbReference type="Proteomes" id="UP000772434"/>
    </source>
</evidence>
<gene>
    <name evidence="2" type="ORF">BDP27DRAFT_1397639</name>
</gene>
<reference evidence="2" key="1">
    <citation type="submission" date="2020-11" db="EMBL/GenBank/DDBJ databases">
        <authorList>
            <consortium name="DOE Joint Genome Institute"/>
            <person name="Ahrendt S."/>
            <person name="Riley R."/>
            <person name="Andreopoulos W."/>
            <person name="Labutti K."/>
            <person name="Pangilinan J."/>
            <person name="Ruiz-Duenas F.J."/>
            <person name="Barrasa J.M."/>
            <person name="Sanchez-Garcia M."/>
            <person name="Camarero S."/>
            <person name="Miyauchi S."/>
            <person name="Serrano A."/>
            <person name="Linde D."/>
            <person name="Babiker R."/>
            <person name="Drula E."/>
            <person name="Ayuso-Fernandez I."/>
            <person name="Pacheco R."/>
            <person name="Padilla G."/>
            <person name="Ferreira P."/>
            <person name="Barriuso J."/>
            <person name="Kellner H."/>
            <person name="Castanera R."/>
            <person name="Alfaro M."/>
            <person name="Ramirez L."/>
            <person name="Pisabarro A.G."/>
            <person name="Kuo A."/>
            <person name="Tritt A."/>
            <person name="Lipzen A."/>
            <person name="He G."/>
            <person name="Yan M."/>
            <person name="Ng V."/>
            <person name="Cullen D."/>
            <person name="Martin F."/>
            <person name="Rosso M.-N."/>
            <person name="Henrissat B."/>
            <person name="Hibbett D."/>
            <person name="Martinez A.T."/>
            <person name="Grigoriev I.V."/>
        </authorList>
    </citation>
    <scope>NUCLEOTIDE SEQUENCE</scope>
    <source>
        <strain evidence="2">AH 40177</strain>
    </source>
</reference>
<organism evidence="2 3">
    <name type="scientific">Rhodocollybia butyracea</name>
    <dbReference type="NCBI Taxonomy" id="206335"/>
    <lineage>
        <taxon>Eukaryota</taxon>
        <taxon>Fungi</taxon>
        <taxon>Dikarya</taxon>
        <taxon>Basidiomycota</taxon>
        <taxon>Agaricomycotina</taxon>
        <taxon>Agaricomycetes</taxon>
        <taxon>Agaricomycetidae</taxon>
        <taxon>Agaricales</taxon>
        <taxon>Marasmiineae</taxon>
        <taxon>Omphalotaceae</taxon>
        <taxon>Rhodocollybia</taxon>
    </lineage>
</organism>
<feature type="compositionally biased region" description="Basic and acidic residues" evidence="1">
    <location>
        <begin position="118"/>
        <end position="127"/>
    </location>
</feature>
<dbReference type="AlphaFoldDB" id="A0A9P5Q985"/>
<dbReference type="EMBL" id="JADNRY010000004">
    <property type="protein sequence ID" value="KAF9077180.1"/>
    <property type="molecule type" value="Genomic_DNA"/>
</dbReference>
<comment type="caution">
    <text evidence="2">The sequence shown here is derived from an EMBL/GenBank/DDBJ whole genome shotgun (WGS) entry which is preliminary data.</text>
</comment>